<reference evidence="4" key="1">
    <citation type="submission" date="2021-01" db="UniProtKB">
        <authorList>
            <consortium name="EnsemblMetazoa"/>
        </authorList>
    </citation>
    <scope>IDENTIFICATION</scope>
</reference>
<dbReference type="PANTHER" id="PTHR46664">
    <property type="entry name" value="ATM INTERACTOR"/>
    <property type="match status" value="1"/>
</dbReference>
<dbReference type="GO" id="GO:0045944">
    <property type="term" value="P:positive regulation of transcription by RNA polymerase II"/>
    <property type="evidence" value="ECO:0007669"/>
    <property type="project" value="InterPro"/>
</dbReference>
<protein>
    <recommendedName>
        <fullName evidence="3">C2H2-type domain-containing protein</fullName>
    </recommendedName>
</protein>
<evidence type="ECO:0000256" key="2">
    <source>
        <dbReference type="SAM" id="MobiDB-lite"/>
    </source>
</evidence>
<proteinExistence type="predicted"/>
<dbReference type="GO" id="GO:0008270">
    <property type="term" value="F:zinc ion binding"/>
    <property type="evidence" value="ECO:0007669"/>
    <property type="project" value="UniProtKB-KW"/>
</dbReference>
<dbReference type="InParanoid" id="A0A7M7M4N4"/>
<evidence type="ECO:0000256" key="1">
    <source>
        <dbReference type="PROSITE-ProRule" id="PRU00042"/>
    </source>
</evidence>
<feature type="compositionally biased region" description="Polar residues" evidence="2">
    <location>
        <begin position="286"/>
        <end position="295"/>
    </location>
</feature>
<keyword evidence="1" id="KW-0863">Zinc-finger</keyword>
<dbReference type="PANTHER" id="PTHR46664:SF1">
    <property type="entry name" value="ATM INTERACTOR"/>
    <property type="match status" value="1"/>
</dbReference>
<dbReference type="Pfam" id="PF00096">
    <property type="entry name" value="zf-C2H2"/>
    <property type="match status" value="1"/>
</dbReference>
<dbReference type="OrthoDB" id="6354171at2759"/>
<feature type="region of interest" description="Disordered" evidence="2">
    <location>
        <begin position="93"/>
        <end position="113"/>
    </location>
</feature>
<keyword evidence="5" id="KW-1185">Reference proteome</keyword>
<dbReference type="GeneID" id="111245119"/>
<dbReference type="GO" id="GO:0000976">
    <property type="term" value="F:transcription cis-regulatory region binding"/>
    <property type="evidence" value="ECO:0007669"/>
    <property type="project" value="InterPro"/>
</dbReference>
<dbReference type="AlphaFoldDB" id="A0A7M7M4N4"/>
<dbReference type="PROSITE" id="PS00028">
    <property type="entry name" value="ZINC_FINGER_C2H2_1"/>
    <property type="match status" value="1"/>
</dbReference>
<feature type="compositionally biased region" description="Polar residues" evidence="2">
    <location>
        <begin position="266"/>
        <end position="275"/>
    </location>
</feature>
<sequence length="459" mass="50601">MPRVKHSTEFCCTHPRCEVEGKARRFAKASLLRQHQLKVHAEKTLKCQHCSKAFSVAYLLRQHEIECNTSVTCKACGAIFAYQSSLKRHYKTADHGPTSGLSSGQPVSKSLSSKKNFQKPTIVTILPLHIVPVYIPTPGSTDASNMVNTYRKERLILPKRVTKKAASVQVARRIQPKLTVSTQVSSLDYDHYRMGHKESQACVDATKTLISVSTSTVAEKQIFAPSISTQTNSSTMCNVAVGIDEVLDDLQKLFEKSSTNSQITSEISSEQHNFAQQQLQGDQNQHNSAPQSDYSHPSDILRDVSCSLTATTNFHHAETQTYQPRFAHTHIQTSYYDNEAFDGSFLSNSASIVPNAAAHQQRAREPAVVHVGVGGPPFDERIFGHMEVQTTSFEPQVQNFGMQTALNFAGTVLNGQGNIAETQTLCVSALDGFSQTGSMELSSVETQTIEQFFNSLENP</sequence>
<dbReference type="InterPro" id="IPR036236">
    <property type="entry name" value="Znf_C2H2_sf"/>
</dbReference>
<feature type="domain" description="C2H2-type" evidence="3">
    <location>
        <begin position="71"/>
        <end position="95"/>
    </location>
</feature>
<feature type="compositionally biased region" description="Polar residues" evidence="2">
    <location>
        <begin position="99"/>
        <end position="113"/>
    </location>
</feature>
<dbReference type="SMART" id="SM00355">
    <property type="entry name" value="ZnF_C2H2"/>
    <property type="match status" value="3"/>
</dbReference>
<dbReference type="InterPro" id="IPR013087">
    <property type="entry name" value="Znf_C2H2_type"/>
</dbReference>
<keyword evidence="1" id="KW-0479">Metal-binding</keyword>
<dbReference type="PROSITE" id="PS50157">
    <property type="entry name" value="ZINC_FINGER_C2H2_2"/>
    <property type="match status" value="1"/>
</dbReference>
<feature type="compositionally biased region" description="Low complexity" evidence="2">
    <location>
        <begin position="276"/>
        <end position="285"/>
    </location>
</feature>
<dbReference type="KEGG" id="vde:111245119"/>
<dbReference type="GO" id="GO:0005634">
    <property type="term" value="C:nucleus"/>
    <property type="evidence" value="ECO:0007669"/>
    <property type="project" value="TreeGrafter"/>
</dbReference>
<name>A0A7M7M4N4_VARDE</name>
<dbReference type="InterPro" id="IPR055303">
    <property type="entry name" value="ATMIN"/>
</dbReference>
<evidence type="ECO:0000313" key="5">
    <source>
        <dbReference type="Proteomes" id="UP000594260"/>
    </source>
</evidence>
<evidence type="ECO:0000259" key="3">
    <source>
        <dbReference type="PROSITE" id="PS50157"/>
    </source>
</evidence>
<dbReference type="EnsemblMetazoa" id="XM_022793006">
    <property type="protein sequence ID" value="XP_022648741"/>
    <property type="gene ID" value="LOC111245119"/>
</dbReference>
<accession>A0A7M7M4N4</accession>
<dbReference type="Gene3D" id="3.30.160.60">
    <property type="entry name" value="Classic Zinc Finger"/>
    <property type="match status" value="1"/>
</dbReference>
<dbReference type="Proteomes" id="UP000594260">
    <property type="component" value="Unplaced"/>
</dbReference>
<keyword evidence="1" id="KW-0862">Zinc</keyword>
<dbReference type="SUPFAM" id="SSF57667">
    <property type="entry name" value="beta-beta-alpha zinc fingers"/>
    <property type="match status" value="1"/>
</dbReference>
<feature type="region of interest" description="Disordered" evidence="2">
    <location>
        <begin position="266"/>
        <end position="296"/>
    </location>
</feature>
<evidence type="ECO:0000313" key="4">
    <source>
        <dbReference type="EnsemblMetazoa" id="XP_022648741"/>
    </source>
</evidence>
<organism evidence="4 5">
    <name type="scientific">Varroa destructor</name>
    <name type="common">Honeybee mite</name>
    <dbReference type="NCBI Taxonomy" id="109461"/>
    <lineage>
        <taxon>Eukaryota</taxon>
        <taxon>Metazoa</taxon>
        <taxon>Ecdysozoa</taxon>
        <taxon>Arthropoda</taxon>
        <taxon>Chelicerata</taxon>
        <taxon>Arachnida</taxon>
        <taxon>Acari</taxon>
        <taxon>Parasitiformes</taxon>
        <taxon>Mesostigmata</taxon>
        <taxon>Gamasina</taxon>
        <taxon>Dermanyssoidea</taxon>
        <taxon>Varroidae</taxon>
        <taxon>Varroa</taxon>
    </lineage>
</organism>
<dbReference type="RefSeq" id="XP_022648741.1">
    <property type="nucleotide sequence ID" value="XM_022793006.1"/>
</dbReference>
<dbReference type="GO" id="GO:0000981">
    <property type="term" value="F:DNA-binding transcription factor activity, RNA polymerase II-specific"/>
    <property type="evidence" value="ECO:0007669"/>
    <property type="project" value="TreeGrafter"/>
</dbReference>